<accession>A0A4Y2N153</accession>
<dbReference type="Proteomes" id="UP000499080">
    <property type="component" value="Unassembled WGS sequence"/>
</dbReference>
<sequence>MQKPFASSSPNERTGSVDDNRVGNVGPRQTVVISENVAKVSGIVPQNPRNTVRRIASETGLKRSSTQKILRNSLRMFPYKIQCQQAIPIKAVLQRFDFANEVLTMIDNE</sequence>
<gene>
    <name evidence="2" type="ORF">AVEN_91006_1</name>
</gene>
<dbReference type="AlphaFoldDB" id="A0A4Y2N153"/>
<keyword evidence="3" id="KW-1185">Reference proteome</keyword>
<comment type="caution">
    <text evidence="2">The sequence shown here is derived from an EMBL/GenBank/DDBJ whole genome shotgun (WGS) entry which is preliminary data.</text>
</comment>
<feature type="region of interest" description="Disordered" evidence="1">
    <location>
        <begin position="1"/>
        <end position="25"/>
    </location>
</feature>
<reference evidence="2 3" key="1">
    <citation type="journal article" date="2019" name="Sci. Rep.">
        <title>Orb-weaving spider Araneus ventricosus genome elucidates the spidroin gene catalogue.</title>
        <authorList>
            <person name="Kono N."/>
            <person name="Nakamura H."/>
            <person name="Ohtoshi R."/>
            <person name="Moran D.A.P."/>
            <person name="Shinohara A."/>
            <person name="Yoshida Y."/>
            <person name="Fujiwara M."/>
            <person name="Mori M."/>
            <person name="Tomita M."/>
            <person name="Arakawa K."/>
        </authorList>
    </citation>
    <scope>NUCLEOTIDE SEQUENCE [LARGE SCALE GENOMIC DNA]</scope>
</reference>
<feature type="compositionally biased region" description="Polar residues" evidence="1">
    <location>
        <begin position="1"/>
        <end position="14"/>
    </location>
</feature>
<name>A0A4Y2N153_ARAVE</name>
<evidence type="ECO:0000313" key="2">
    <source>
        <dbReference type="EMBL" id="GBN33111.1"/>
    </source>
</evidence>
<organism evidence="2 3">
    <name type="scientific">Araneus ventricosus</name>
    <name type="common">Orbweaver spider</name>
    <name type="synonym">Epeira ventricosa</name>
    <dbReference type="NCBI Taxonomy" id="182803"/>
    <lineage>
        <taxon>Eukaryota</taxon>
        <taxon>Metazoa</taxon>
        <taxon>Ecdysozoa</taxon>
        <taxon>Arthropoda</taxon>
        <taxon>Chelicerata</taxon>
        <taxon>Arachnida</taxon>
        <taxon>Araneae</taxon>
        <taxon>Araneomorphae</taxon>
        <taxon>Entelegynae</taxon>
        <taxon>Araneoidea</taxon>
        <taxon>Araneidae</taxon>
        <taxon>Araneus</taxon>
    </lineage>
</organism>
<evidence type="ECO:0000256" key="1">
    <source>
        <dbReference type="SAM" id="MobiDB-lite"/>
    </source>
</evidence>
<proteinExistence type="predicted"/>
<evidence type="ECO:0000313" key="3">
    <source>
        <dbReference type="Proteomes" id="UP000499080"/>
    </source>
</evidence>
<dbReference type="EMBL" id="BGPR01008333">
    <property type="protein sequence ID" value="GBN33111.1"/>
    <property type="molecule type" value="Genomic_DNA"/>
</dbReference>
<protein>
    <submittedName>
        <fullName evidence="2">Uncharacterized protein</fullName>
    </submittedName>
</protein>